<keyword evidence="2" id="KW-1185">Reference proteome</keyword>
<dbReference type="RefSeq" id="WP_027884379.1">
    <property type="nucleotide sequence ID" value="NZ_BMWY01000003.1"/>
</dbReference>
<comment type="caution">
    <text evidence="1">The sequence shown here is derived from an EMBL/GenBank/DDBJ whole genome shotgun (WGS) entry which is preliminary data.</text>
</comment>
<organism evidence="1 2">
    <name type="scientific">Mesonia mobilis</name>
    <dbReference type="NCBI Taxonomy" id="369791"/>
    <lineage>
        <taxon>Bacteria</taxon>
        <taxon>Pseudomonadati</taxon>
        <taxon>Bacteroidota</taxon>
        <taxon>Flavobacteriia</taxon>
        <taxon>Flavobacteriales</taxon>
        <taxon>Flavobacteriaceae</taxon>
        <taxon>Mesonia</taxon>
    </lineage>
</organism>
<reference evidence="2" key="1">
    <citation type="journal article" date="2019" name="Int. J. Syst. Evol. Microbiol.">
        <title>The Global Catalogue of Microorganisms (GCM) 10K type strain sequencing project: providing services to taxonomists for standard genome sequencing and annotation.</title>
        <authorList>
            <consortium name="The Broad Institute Genomics Platform"/>
            <consortium name="The Broad Institute Genome Sequencing Center for Infectious Disease"/>
            <person name="Wu L."/>
            <person name="Ma J."/>
        </authorList>
    </citation>
    <scope>NUCLEOTIDE SEQUENCE [LARGE SCALE GENOMIC DNA]</scope>
    <source>
        <strain evidence="2">KCTC 12708</strain>
    </source>
</reference>
<protein>
    <submittedName>
        <fullName evidence="1">Uncharacterized protein</fullName>
    </submittedName>
</protein>
<sequence length="109" mass="12619">MECLPLDNEENLLEKNIPLHFFSDGNSTEHILGKKMEGDLWAWYFKYGKNELCVSLISSLEKPSVTRDVEIVNLLIDNFITKYQLLILREELNHQTKSLCTKSAEVCLD</sequence>
<dbReference type="EMBL" id="BMWY01000003">
    <property type="protein sequence ID" value="GGZ54349.1"/>
    <property type="molecule type" value="Genomic_DNA"/>
</dbReference>
<accession>A0ABQ3BQL4</accession>
<evidence type="ECO:0000313" key="1">
    <source>
        <dbReference type="EMBL" id="GGZ54349.1"/>
    </source>
</evidence>
<evidence type="ECO:0000313" key="2">
    <source>
        <dbReference type="Proteomes" id="UP000615593"/>
    </source>
</evidence>
<dbReference type="Proteomes" id="UP000615593">
    <property type="component" value="Unassembled WGS sequence"/>
</dbReference>
<dbReference type="GeneID" id="94369174"/>
<name>A0ABQ3BQL4_9FLAO</name>
<gene>
    <name evidence="1" type="ORF">GCM10008088_15100</name>
</gene>
<proteinExistence type="predicted"/>